<dbReference type="OrthoDB" id="76317at2759"/>
<dbReference type="AlphaFoldDB" id="A0A024TK80"/>
<dbReference type="GeneID" id="20088798"/>
<proteinExistence type="predicted"/>
<reference evidence="1" key="1">
    <citation type="submission" date="2013-12" db="EMBL/GenBank/DDBJ databases">
        <title>The Genome Sequence of Aphanomyces invadans NJM9701.</title>
        <authorList>
            <consortium name="The Broad Institute Genomics Platform"/>
            <person name="Russ C."/>
            <person name="Tyler B."/>
            <person name="van West P."/>
            <person name="Dieguez-Uribeondo J."/>
            <person name="Young S.K."/>
            <person name="Zeng Q."/>
            <person name="Gargeya S."/>
            <person name="Fitzgerald M."/>
            <person name="Abouelleil A."/>
            <person name="Alvarado L."/>
            <person name="Chapman S.B."/>
            <person name="Gainer-Dewar J."/>
            <person name="Goldberg J."/>
            <person name="Griggs A."/>
            <person name="Gujja S."/>
            <person name="Hansen M."/>
            <person name="Howarth C."/>
            <person name="Imamovic A."/>
            <person name="Ireland A."/>
            <person name="Larimer J."/>
            <person name="McCowan C."/>
            <person name="Murphy C."/>
            <person name="Pearson M."/>
            <person name="Poon T.W."/>
            <person name="Priest M."/>
            <person name="Roberts A."/>
            <person name="Saif S."/>
            <person name="Shea T."/>
            <person name="Sykes S."/>
            <person name="Wortman J."/>
            <person name="Nusbaum C."/>
            <person name="Birren B."/>
        </authorList>
    </citation>
    <scope>NUCLEOTIDE SEQUENCE [LARGE SCALE GENOMIC DNA]</scope>
    <source>
        <strain evidence="1">NJM9701</strain>
    </source>
</reference>
<sequence length="60" mass="6683">MGTLVLVPHAAEMWKKAQIIQKASDKPAEVRYVADGDEYDPEDGYTALINRGRQHRGDNG</sequence>
<dbReference type="RefSeq" id="XP_008876738.1">
    <property type="nucleotide sequence ID" value="XM_008878516.1"/>
</dbReference>
<name>A0A024TK80_9STRA</name>
<gene>
    <name evidence="1" type="ORF">H310_11748</name>
</gene>
<protein>
    <submittedName>
        <fullName evidence="1">Uncharacterized protein</fullName>
    </submittedName>
</protein>
<dbReference type="VEuPathDB" id="FungiDB:H310_11748"/>
<accession>A0A024TK80</accession>
<evidence type="ECO:0000313" key="1">
    <source>
        <dbReference type="EMBL" id="ETV94423.1"/>
    </source>
</evidence>
<organism evidence="1">
    <name type="scientific">Aphanomyces invadans</name>
    <dbReference type="NCBI Taxonomy" id="157072"/>
    <lineage>
        <taxon>Eukaryota</taxon>
        <taxon>Sar</taxon>
        <taxon>Stramenopiles</taxon>
        <taxon>Oomycota</taxon>
        <taxon>Saprolegniomycetes</taxon>
        <taxon>Saprolegniales</taxon>
        <taxon>Verrucalvaceae</taxon>
        <taxon>Aphanomyces</taxon>
    </lineage>
</organism>
<dbReference type="EMBL" id="KI913985">
    <property type="protein sequence ID" value="ETV94423.1"/>
    <property type="molecule type" value="Genomic_DNA"/>
</dbReference>